<dbReference type="SUPFAM" id="SSF88723">
    <property type="entry name" value="PIN domain-like"/>
    <property type="match status" value="1"/>
</dbReference>
<evidence type="ECO:0000313" key="10">
    <source>
        <dbReference type="EMBL" id="ASY66467.1"/>
    </source>
</evidence>
<feature type="domain" description="PIN" evidence="9">
    <location>
        <begin position="2"/>
        <end position="122"/>
    </location>
</feature>
<proteinExistence type="inferred from homology"/>
<comment type="cofactor">
    <cofactor evidence="1 8">
        <name>Mg(2+)</name>
        <dbReference type="ChEBI" id="CHEBI:18420"/>
    </cofactor>
</comment>
<accession>A0A249PL46</accession>
<dbReference type="Pfam" id="PF01850">
    <property type="entry name" value="PIN"/>
    <property type="match status" value="1"/>
</dbReference>
<dbReference type="GO" id="GO:0004540">
    <property type="term" value="F:RNA nuclease activity"/>
    <property type="evidence" value="ECO:0007669"/>
    <property type="project" value="InterPro"/>
</dbReference>
<dbReference type="InterPro" id="IPR022907">
    <property type="entry name" value="VapC_family"/>
</dbReference>
<reference evidence="10 11" key="1">
    <citation type="submission" date="2017-08" db="EMBL/GenBank/DDBJ databases">
        <title>Multipartite genome sequences of Sinorhizobium species nodulating soybeans.</title>
        <authorList>
            <person name="Tian C.F."/>
        </authorList>
    </citation>
    <scope>NUCLEOTIDE SEQUENCE [LARGE SCALE GENOMIC DNA]</scope>
    <source>
        <strain evidence="10 11">CCBAU 05684</strain>
        <plasmid evidence="11">psj05684b</plasmid>
    </source>
</reference>
<dbReference type="RefSeq" id="WP_034859500.1">
    <property type="nucleotide sequence ID" value="NZ_AJQT01000123.1"/>
</dbReference>
<dbReference type="GO" id="GO:0000287">
    <property type="term" value="F:magnesium ion binding"/>
    <property type="evidence" value="ECO:0007669"/>
    <property type="project" value="UniProtKB-UniRule"/>
</dbReference>
<feature type="binding site" evidence="8">
    <location>
        <position position="103"/>
    </location>
    <ligand>
        <name>Mg(2+)</name>
        <dbReference type="ChEBI" id="CHEBI:18420"/>
    </ligand>
</feature>
<dbReference type="Gene3D" id="3.40.50.1010">
    <property type="entry name" value="5'-nuclease"/>
    <property type="match status" value="1"/>
</dbReference>
<dbReference type="OrthoDB" id="5458135at2"/>
<keyword evidence="4 8" id="KW-0479">Metal-binding</keyword>
<keyword evidence="6 8" id="KW-0460">Magnesium</keyword>
<dbReference type="PANTHER" id="PTHR33653:SF1">
    <property type="entry name" value="RIBONUCLEASE VAPC2"/>
    <property type="match status" value="1"/>
</dbReference>
<evidence type="ECO:0000256" key="6">
    <source>
        <dbReference type="ARBA" id="ARBA00022842"/>
    </source>
</evidence>
<protein>
    <recommendedName>
        <fullName evidence="8">Ribonuclease VapC</fullName>
        <shortName evidence="8">RNase VapC</shortName>
        <ecNumber evidence="8">3.1.-.-</ecNumber>
    </recommendedName>
    <alternativeName>
        <fullName evidence="8">Toxin VapC</fullName>
    </alternativeName>
</protein>
<dbReference type="STRING" id="716928.GCA_000261485_05229"/>
<keyword evidence="5 8" id="KW-0378">Hydrolase</keyword>
<dbReference type="CDD" id="cd18731">
    <property type="entry name" value="PIN_NgFitB-like"/>
    <property type="match status" value="1"/>
</dbReference>
<dbReference type="GO" id="GO:0016787">
    <property type="term" value="F:hydrolase activity"/>
    <property type="evidence" value="ECO:0007669"/>
    <property type="project" value="UniProtKB-KW"/>
</dbReference>
<evidence type="ECO:0000256" key="5">
    <source>
        <dbReference type="ARBA" id="ARBA00022801"/>
    </source>
</evidence>
<dbReference type="Proteomes" id="UP000217211">
    <property type="component" value="Plasmid pSJ05684b"/>
</dbReference>
<dbReference type="HAMAP" id="MF_00265">
    <property type="entry name" value="VapC_Nob1"/>
    <property type="match status" value="1"/>
</dbReference>
<dbReference type="EMBL" id="CP023068">
    <property type="protein sequence ID" value="ASY66467.1"/>
    <property type="molecule type" value="Genomic_DNA"/>
</dbReference>
<sequence length="141" mass="14964">MIVLDTNVVSEAMKPAPNPVVHSWLNEQVAETLYLSSVTLAELMFGIGALPDGRRKKALSETLDGVLSLFGDRVLPFDIGAARHYAALAVKARAAGKGFPTPDGYIAAIAASKGFIIATRDVSPFEAAGLTVVNPWSNQRI</sequence>
<comment type="function">
    <text evidence="8">Toxic component of a toxin-antitoxin (TA) system. An RNase.</text>
</comment>
<name>A0A249PL46_9HYPH</name>
<feature type="binding site" evidence="8">
    <location>
        <position position="5"/>
    </location>
    <ligand>
        <name>Mg(2+)</name>
        <dbReference type="ChEBI" id="CHEBI:18420"/>
    </ligand>
</feature>
<dbReference type="GO" id="GO:0090729">
    <property type="term" value="F:toxin activity"/>
    <property type="evidence" value="ECO:0007669"/>
    <property type="project" value="UniProtKB-KW"/>
</dbReference>
<evidence type="ECO:0000256" key="2">
    <source>
        <dbReference type="ARBA" id="ARBA00022649"/>
    </source>
</evidence>
<comment type="similarity">
    <text evidence="7 8">Belongs to the PINc/VapC protein family.</text>
</comment>
<evidence type="ECO:0000256" key="7">
    <source>
        <dbReference type="ARBA" id="ARBA00038093"/>
    </source>
</evidence>
<organism evidence="10 11">
    <name type="scientific">Sinorhizobium sojae CCBAU 05684</name>
    <dbReference type="NCBI Taxonomy" id="716928"/>
    <lineage>
        <taxon>Bacteria</taxon>
        <taxon>Pseudomonadati</taxon>
        <taxon>Pseudomonadota</taxon>
        <taxon>Alphaproteobacteria</taxon>
        <taxon>Hyphomicrobiales</taxon>
        <taxon>Rhizobiaceae</taxon>
        <taxon>Sinorhizobium/Ensifer group</taxon>
        <taxon>Sinorhizobium</taxon>
    </lineage>
</organism>
<evidence type="ECO:0000256" key="3">
    <source>
        <dbReference type="ARBA" id="ARBA00022722"/>
    </source>
</evidence>
<dbReference type="AlphaFoldDB" id="A0A249PL46"/>
<dbReference type="InterPro" id="IPR050556">
    <property type="entry name" value="Type_II_TA_system_RNase"/>
</dbReference>
<dbReference type="eggNOG" id="COG1487">
    <property type="taxonomic scope" value="Bacteria"/>
</dbReference>
<gene>
    <name evidence="8" type="primary">vapC</name>
    <name evidence="10" type="ORF">SJ05684_b54850</name>
</gene>
<dbReference type="InterPro" id="IPR029060">
    <property type="entry name" value="PIN-like_dom_sf"/>
</dbReference>
<keyword evidence="8" id="KW-0800">Toxin</keyword>
<dbReference type="KEGG" id="esj:SJ05684_b54850"/>
<dbReference type="InterPro" id="IPR002716">
    <property type="entry name" value="PIN_dom"/>
</dbReference>
<keyword evidence="3 8" id="KW-0540">Nuclease</keyword>
<evidence type="ECO:0000256" key="8">
    <source>
        <dbReference type="HAMAP-Rule" id="MF_00265"/>
    </source>
</evidence>
<geneLocation type="plasmid" evidence="11">
    <name>psj05684b</name>
</geneLocation>
<dbReference type="EC" id="3.1.-.-" evidence="8"/>
<evidence type="ECO:0000313" key="11">
    <source>
        <dbReference type="Proteomes" id="UP000217211"/>
    </source>
</evidence>
<keyword evidence="2 8" id="KW-1277">Toxin-antitoxin system</keyword>
<evidence type="ECO:0000259" key="9">
    <source>
        <dbReference type="Pfam" id="PF01850"/>
    </source>
</evidence>
<keyword evidence="11" id="KW-1185">Reference proteome</keyword>
<dbReference type="PANTHER" id="PTHR33653">
    <property type="entry name" value="RIBONUCLEASE VAPC2"/>
    <property type="match status" value="1"/>
</dbReference>
<evidence type="ECO:0000256" key="4">
    <source>
        <dbReference type="ARBA" id="ARBA00022723"/>
    </source>
</evidence>
<keyword evidence="10" id="KW-0614">Plasmid</keyword>
<evidence type="ECO:0000256" key="1">
    <source>
        <dbReference type="ARBA" id="ARBA00001946"/>
    </source>
</evidence>